<dbReference type="EMBL" id="CP020773">
    <property type="protein sequence ID" value="ARJ51587.1"/>
    <property type="molecule type" value="Genomic_DNA"/>
</dbReference>
<dbReference type="InterPro" id="IPR029050">
    <property type="entry name" value="Immunoprotect_excell_Ig-like"/>
</dbReference>
<keyword evidence="6" id="KW-1185">Reference proteome</keyword>
<name>A0AAC9WMU2_9STAP</name>
<proteinExistence type="predicted"/>
<feature type="domain" description="DUF4352" evidence="4">
    <location>
        <begin position="96"/>
        <end position="201"/>
    </location>
</feature>
<keyword evidence="1" id="KW-0732">Signal</keyword>
<evidence type="ECO:0000256" key="1">
    <source>
        <dbReference type="ARBA" id="ARBA00022729"/>
    </source>
</evidence>
<dbReference type="Proteomes" id="UP000242864">
    <property type="component" value="Chromosome"/>
</dbReference>
<keyword evidence="3" id="KW-0472">Membrane</keyword>
<dbReference type="Gene3D" id="2.60.40.1240">
    <property type="match status" value="1"/>
</dbReference>
<evidence type="ECO:0000313" key="6">
    <source>
        <dbReference type="Proteomes" id="UP000242864"/>
    </source>
</evidence>
<organism evidence="5 6">
    <name type="scientific">Staphylococcus lutrae</name>
    <dbReference type="NCBI Taxonomy" id="155085"/>
    <lineage>
        <taxon>Bacteria</taxon>
        <taxon>Bacillati</taxon>
        <taxon>Bacillota</taxon>
        <taxon>Bacilli</taxon>
        <taxon>Bacillales</taxon>
        <taxon>Staphylococcaceae</taxon>
        <taxon>Staphylococcus</taxon>
    </lineage>
</organism>
<keyword evidence="3" id="KW-1133">Transmembrane helix</keyword>
<dbReference type="KEGG" id="slz:B5P37_09815"/>
<keyword evidence="3" id="KW-0812">Transmembrane</keyword>
<evidence type="ECO:0000259" key="4">
    <source>
        <dbReference type="Pfam" id="PF11611"/>
    </source>
</evidence>
<evidence type="ECO:0000256" key="2">
    <source>
        <dbReference type="SAM" id="MobiDB-lite"/>
    </source>
</evidence>
<protein>
    <recommendedName>
        <fullName evidence="4">DUF4352 domain-containing protein</fullName>
    </recommendedName>
</protein>
<dbReference type="AlphaFoldDB" id="A0AAC9WMU2"/>
<reference evidence="5 6" key="1">
    <citation type="submission" date="2017-04" db="EMBL/GenBank/DDBJ databases">
        <authorList>
            <person name="Veseli I.A."/>
            <person name="Tang C."/>
            <person name="Pombert J.-F."/>
        </authorList>
    </citation>
    <scope>NUCLEOTIDE SEQUENCE [LARGE SCALE GENOMIC DNA]</scope>
    <source>
        <strain evidence="5 6">ATCC 700373</strain>
    </source>
</reference>
<evidence type="ECO:0000256" key="3">
    <source>
        <dbReference type="SAM" id="Phobius"/>
    </source>
</evidence>
<feature type="region of interest" description="Disordered" evidence="2">
    <location>
        <begin position="68"/>
        <end position="97"/>
    </location>
</feature>
<feature type="transmembrane region" description="Helical" evidence="3">
    <location>
        <begin position="35"/>
        <end position="61"/>
    </location>
</feature>
<dbReference type="InterPro" id="IPR029051">
    <property type="entry name" value="DUF4352"/>
</dbReference>
<sequence length="216" mass="24157">MSEKNTLSHEELLAKQQQQFEAYKKEEASKNKKRWLWGCAGCLGAFIILVIIFSSCTAIYINQVNKDDTQQSTSKNNKQDQSKTKKSGKAEDNKKKVGETSEIDGIAFTLDSAKYTDERNKFADVEAEKVLKIDITVKNNSDTEIPVGVNTKLYVDGKQANAYPIKDQLFDSLSPGREISGSQGFAINGDAKKIELEFQPLGSTSPQRYIYEINPK</sequence>
<evidence type="ECO:0000313" key="5">
    <source>
        <dbReference type="EMBL" id="ARJ51587.1"/>
    </source>
</evidence>
<dbReference type="RefSeq" id="WP_085238046.1">
    <property type="nucleotide sequence ID" value="NZ_CP020773.1"/>
</dbReference>
<feature type="compositionally biased region" description="Basic and acidic residues" evidence="2">
    <location>
        <begin position="77"/>
        <end position="97"/>
    </location>
</feature>
<accession>A0AAC9WMU2</accession>
<gene>
    <name evidence="5" type="ORF">B5P37_09815</name>
</gene>
<dbReference type="Pfam" id="PF11611">
    <property type="entry name" value="DUF4352"/>
    <property type="match status" value="1"/>
</dbReference>